<dbReference type="CDD" id="cd06662">
    <property type="entry name" value="SURF1"/>
    <property type="match status" value="1"/>
</dbReference>
<dbReference type="PANTHER" id="PTHR23427:SF2">
    <property type="entry name" value="SURFEIT LOCUS PROTEIN 1"/>
    <property type="match status" value="1"/>
</dbReference>
<keyword evidence="4 6" id="KW-1133">Transmembrane helix</keyword>
<evidence type="ECO:0000256" key="1">
    <source>
        <dbReference type="ARBA" id="ARBA00004370"/>
    </source>
</evidence>
<evidence type="ECO:0000256" key="3">
    <source>
        <dbReference type="ARBA" id="ARBA00022692"/>
    </source>
</evidence>
<name>A0A9E8MLM0_9MICO</name>
<feature type="compositionally biased region" description="Acidic residues" evidence="7">
    <location>
        <begin position="263"/>
        <end position="274"/>
    </location>
</feature>
<dbReference type="GO" id="GO:0005886">
    <property type="term" value="C:plasma membrane"/>
    <property type="evidence" value="ECO:0007669"/>
    <property type="project" value="UniProtKB-SubCell"/>
</dbReference>
<dbReference type="AlphaFoldDB" id="A0A9E8MLM0"/>
<gene>
    <name evidence="8" type="ORF">OVN18_12065</name>
</gene>
<dbReference type="Proteomes" id="UP001164706">
    <property type="component" value="Chromosome"/>
</dbReference>
<dbReference type="InterPro" id="IPR002994">
    <property type="entry name" value="Surf1/Shy1"/>
</dbReference>
<evidence type="ECO:0000256" key="2">
    <source>
        <dbReference type="ARBA" id="ARBA00007165"/>
    </source>
</evidence>
<keyword evidence="9" id="KW-1185">Reference proteome</keyword>
<evidence type="ECO:0000256" key="7">
    <source>
        <dbReference type="SAM" id="MobiDB-lite"/>
    </source>
</evidence>
<keyword evidence="3 6" id="KW-0812">Transmembrane</keyword>
<dbReference type="Pfam" id="PF02104">
    <property type="entry name" value="SURF1"/>
    <property type="match status" value="1"/>
</dbReference>
<evidence type="ECO:0000256" key="6">
    <source>
        <dbReference type="RuleBase" id="RU363076"/>
    </source>
</evidence>
<dbReference type="PROSITE" id="PS50895">
    <property type="entry name" value="SURF1"/>
    <property type="match status" value="1"/>
</dbReference>
<keyword evidence="6" id="KW-1003">Cell membrane</keyword>
<dbReference type="KEGG" id="mdb:OVN18_12065"/>
<evidence type="ECO:0000313" key="8">
    <source>
        <dbReference type="EMBL" id="WAB81257.1"/>
    </source>
</evidence>
<evidence type="ECO:0000256" key="5">
    <source>
        <dbReference type="ARBA" id="ARBA00023136"/>
    </source>
</evidence>
<reference evidence="8" key="1">
    <citation type="submission" date="2022-11" db="EMBL/GenBank/DDBJ databases">
        <title>Description of Microcella daejonensis nov. sp, isolated from riverside soil.</title>
        <authorList>
            <person name="Molina K.M."/>
            <person name="Kim S.B."/>
        </authorList>
    </citation>
    <scope>NUCLEOTIDE SEQUENCE</scope>
    <source>
        <strain evidence="8">MMS21-STM12</strain>
    </source>
</reference>
<sequence length="274" mass="29865">MSITRLALSRKWLGYLALTVVVAIVCVGFGLWQWARREEAVAEISLIEDNYDAEPVDYSVVMGGGQGFDPADEWLPVVLEGEYLAEDQLLARNRPRDGRPGFGVLTPLQLDDGTIVVIDRGWLPIGSAQDSPDVVPEAPSGRVEVTARLKPGEPTITGRGAPEGQIATINLPQIAELLGDEVETTAYGQLIAEDPAPAQRPLPAQRPILDEGPHLSYTFQWYVFAILAFIGFGWALRQDARAVESERTGVPVAEPARRRPSDADEEDALLDASR</sequence>
<feature type="region of interest" description="Disordered" evidence="7">
    <location>
        <begin position="244"/>
        <end position="274"/>
    </location>
</feature>
<dbReference type="EMBL" id="CP113089">
    <property type="protein sequence ID" value="WAB81257.1"/>
    <property type="molecule type" value="Genomic_DNA"/>
</dbReference>
<dbReference type="InterPro" id="IPR045214">
    <property type="entry name" value="Surf1/Surf4"/>
</dbReference>
<feature type="transmembrane region" description="Helical" evidence="6">
    <location>
        <begin position="12"/>
        <end position="35"/>
    </location>
</feature>
<comment type="subcellular location">
    <subcellularLocation>
        <location evidence="6">Cell membrane</location>
        <topology evidence="6">Multi-pass membrane protein</topology>
    </subcellularLocation>
    <subcellularLocation>
        <location evidence="1">Membrane</location>
    </subcellularLocation>
</comment>
<proteinExistence type="inferred from homology"/>
<evidence type="ECO:0000313" key="9">
    <source>
        <dbReference type="Proteomes" id="UP001164706"/>
    </source>
</evidence>
<feature type="transmembrane region" description="Helical" evidence="6">
    <location>
        <begin position="219"/>
        <end position="236"/>
    </location>
</feature>
<evidence type="ECO:0000256" key="4">
    <source>
        <dbReference type="ARBA" id="ARBA00022989"/>
    </source>
</evidence>
<organism evidence="8 9">
    <name type="scientific">Microcella daejeonensis</name>
    <dbReference type="NCBI Taxonomy" id="2994971"/>
    <lineage>
        <taxon>Bacteria</taxon>
        <taxon>Bacillati</taxon>
        <taxon>Actinomycetota</taxon>
        <taxon>Actinomycetes</taxon>
        <taxon>Micrococcales</taxon>
        <taxon>Microbacteriaceae</taxon>
        <taxon>Microcella</taxon>
    </lineage>
</organism>
<accession>A0A9E8MLM0</accession>
<protein>
    <recommendedName>
        <fullName evidence="6">SURF1-like protein</fullName>
    </recommendedName>
</protein>
<keyword evidence="5 6" id="KW-0472">Membrane</keyword>
<dbReference type="PANTHER" id="PTHR23427">
    <property type="entry name" value="SURFEIT LOCUS PROTEIN"/>
    <property type="match status" value="1"/>
</dbReference>
<dbReference type="RefSeq" id="WP_267781006.1">
    <property type="nucleotide sequence ID" value="NZ_CP113089.1"/>
</dbReference>
<comment type="similarity">
    <text evidence="2 6">Belongs to the SURF1 family.</text>
</comment>